<dbReference type="AlphaFoldDB" id="A0A918XRA0"/>
<evidence type="ECO:0000256" key="6">
    <source>
        <dbReference type="ARBA" id="ARBA00022842"/>
    </source>
</evidence>
<evidence type="ECO:0000313" key="9">
    <source>
        <dbReference type="Proteomes" id="UP000630353"/>
    </source>
</evidence>
<dbReference type="Pfam" id="PF04029">
    <property type="entry name" value="2-ph_phosp"/>
    <property type="match status" value="1"/>
</dbReference>
<dbReference type="PANTHER" id="PTHR37311:SF1">
    <property type="entry name" value="2-PHOSPHOSULFOLACTATE PHOSPHATASE-RELATED"/>
    <property type="match status" value="1"/>
</dbReference>
<proteinExistence type="inferred from homology"/>
<keyword evidence="6" id="KW-0460">Magnesium</keyword>
<sequence length="251" mass="25797">MATSVHVEWGEHGAALPGYDVVVIVDVLSFSTCVSMAVERGAAVYPFPFRDRDAADAVAAALGVRSAGLRNAGGLSLSPPTMQSLSTSEAVLLPSPNGSTLSLLPDGPSVLCGCLRNAGAVARAARDLGERILVVPAGERWPDGRLRVAVEDQIGAGAIVAALAAGSESPEAAVARGVFTAARNDLGAVLRDCLSGRELIGMGFPEDVDCAVEPDTSALAPRRVAEDRHYGDLGVTLPAGIAERAVIRYEA</sequence>
<comment type="cofactor">
    <cofactor evidence="1">
        <name>Mg(2+)</name>
        <dbReference type="ChEBI" id="CHEBI:18420"/>
    </cofactor>
</comment>
<evidence type="ECO:0000256" key="1">
    <source>
        <dbReference type="ARBA" id="ARBA00001946"/>
    </source>
</evidence>
<dbReference type="Proteomes" id="UP000630353">
    <property type="component" value="Unassembled WGS sequence"/>
</dbReference>
<gene>
    <name evidence="8" type="ORF">GCM10017083_15540</name>
</gene>
<accession>A0A918XRA0</accession>
<evidence type="ECO:0000256" key="7">
    <source>
        <dbReference type="ARBA" id="ARBA00033711"/>
    </source>
</evidence>
<evidence type="ECO:0000256" key="2">
    <source>
        <dbReference type="ARBA" id="ARBA00009997"/>
    </source>
</evidence>
<evidence type="ECO:0000256" key="3">
    <source>
        <dbReference type="ARBA" id="ARBA00012953"/>
    </source>
</evidence>
<dbReference type="SUPFAM" id="SSF142823">
    <property type="entry name" value="ComB-like"/>
    <property type="match status" value="1"/>
</dbReference>
<organism evidence="8 9">
    <name type="scientific">Thalassobaculum fulvum</name>
    <dbReference type="NCBI Taxonomy" id="1633335"/>
    <lineage>
        <taxon>Bacteria</taxon>
        <taxon>Pseudomonadati</taxon>
        <taxon>Pseudomonadota</taxon>
        <taxon>Alphaproteobacteria</taxon>
        <taxon>Rhodospirillales</taxon>
        <taxon>Thalassobaculaceae</taxon>
        <taxon>Thalassobaculum</taxon>
    </lineage>
</organism>
<name>A0A918XRA0_9PROT</name>
<keyword evidence="9" id="KW-1185">Reference proteome</keyword>
<dbReference type="InterPro" id="IPR036702">
    <property type="entry name" value="ComB-like_sf"/>
</dbReference>
<dbReference type="GO" id="GO:0050545">
    <property type="term" value="F:sulfopyruvate decarboxylase activity"/>
    <property type="evidence" value="ECO:0007669"/>
    <property type="project" value="TreeGrafter"/>
</dbReference>
<dbReference type="GO" id="GO:0050532">
    <property type="term" value="F:2-phosphosulfolactate phosphatase activity"/>
    <property type="evidence" value="ECO:0007669"/>
    <property type="project" value="UniProtKB-EC"/>
</dbReference>
<evidence type="ECO:0000313" key="8">
    <source>
        <dbReference type="EMBL" id="GHD46432.1"/>
    </source>
</evidence>
<reference evidence="8" key="2">
    <citation type="submission" date="2020-09" db="EMBL/GenBank/DDBJ databases">
        <authorList>
            <person name="Sun Q."/>
            <person name="Kim S."/>
        </authorList>
    </citation>
    <scope>NUCLEOTIDE SEQUENCE</scope>
    <source>
        <strain evidence="8">KCTC 42651</strain>
    </source>
</reference>
<comment type="similarity">
    <text evidence="2">Belongs to the ComB family.</text>
</comment>
<dbReference type="InterPro" id="IPR005238">
    <property type="entry name" value="ComB-like"/>
</dbReference>
<reference evidence="8" key="1">
    <citation type="journal article" date="2014" name="Int. J. Syst. Evol. Microbiol.">
        <title>Complete genome sequence of Corynebacterium casei LMG S-19264T (=DSM 44701T), isolated from a smear-ripened cheese.</title>
        <authorList>
            <consortium name="US DOE Joint Genome Institute (JGI-PGF)"/>
            <person name="Walter F."/>
            <person name="Albersmeier A."/>
            <person name="Kalinowski J."/>
            <person name="Ruckert C."/>
        </authorList>
    </citation>
    <scope>NUCLEOTIDE SEQUENCE</scope>
    <source>
        <strain evidence="8">KCTC 42651</strain>
    </source>
</reference>
<dbReference type="RefSeq" id="WP_189988378.1">
    <property type="nucleotide sequence ID" value="NZ_BMZS01000003.1"/>
</dbReference>
<dbReference type="EC" id="3.1.3.71" evidence="3"/>
<protein>
    <recommendedName>
        <fullName evidence="4">Probable 2-phosphosulfolactate phosphatase</fullName>
        <ecNumber evidence="3">3.1.3.71</ecNumber>
    </recommendedName>
</protein>
<comment type="caution">
    <text evidence="8">The sequence shown here is derived from an EMBL/GenBank/DDBJ whole genome shotgun (WGS) entry which is preliminary data.</text>
</comment>
<evidence type="ECO:0000256" key="4">
    <source>
        <dbReference type="ARBA" id="ARBA00021948"/>
    </source>
</evidence>
<dbReference type="EMBL" id="BMZS01000003">
    <property type="protein sequence ID" value="GHD46432.1"/>
    <property type="molecule type" value="Genomic_DNA"/>
</dbReference>
<evidence type="ECO:0000256" key="5">
    <source>
        <dbReference type="ARBA" id="ARBA00022801"/>
    </source>
</evidence>
<dbReference type="Gene3D" id="3.90.1560.10">
    <property type="entry name" value="ComB-like"/>
    <property type="match status" value="1"/>
</dbReference>
<comment type="catalytic activity">
    <reaction evidence="7">
        <text>(2R)-O-phospho-3-sulfolactate + H2O = (2R)-3-sulfolactate + phosphate</text>
        <dbReference type="Rhea" id="RHEA:23416"/>
        <dbReference type="ChEBI" id="CHEBI:15377"/>
        <dbReference type="ChEBI" id="CHEBI:15597"/>
        <dbReference type="ChEBI" id="CHEBI:43474"/>
        <dbReference type="ChEBI" id="CHEBI:58738"/>
        <dbReference type="EC" id="3.1.3.71"/>
    </reaction>
</comment>
<keyword evidence="5" id="KW-0378">Hydrolase</keyword>
<dbReference type="PANTHER" id="PTHR37311">
    <property type="entry name" value="2-PHOSPHOSULFOLACTATE PHOSPHATASE-RELATED"/>
    <property type="match status" value="1"/>
</dbReference>
<dbReference type="GO" id="GO:0000287">
    <property type="term" value="F:magnesium ion binding"/>
    <property type="evidence" value="ECO:0007669"/>
    <property type="project" value="InterPro"/>
</dbReference>